<dbReference type="SUPFAM" id="SSF53448">
    <property type="entry name" value="Nucleotide-diphospho-sugar transferases"/>
    <property type="match status" value="1"/>
</dbReference>
<protein>
    <submittedName>
        <fullName evidence="2">Glycosyl transferase</fullName>
    </submittedName>
</protein>
<organism evidence="2 3">
    <name type="scientific">Ureibacillus sinduriensis BLB-1 = JCM 15800</name>
    <dbReference type="NCBI Taxonomy" id="1384057"/>
    <lineage>
        <taxon>Bacteria</taxon>
        <taxon>Bacillati</taxon>
        <taxon>Bacillota</taxon>
        <taxon>Bacilli</taxon>
        <taxon>Bacillales</taxon>
        <taxon>Caryophanaceae</taxon>
        <taxon>Ureibacillus</taxon>
    </lineage>
</organism>
<name>A0A0A3IPV2_9BACL</name>
<accession>A0A0A3IPV2</accession>
<dbReference type="InterPro" id="IPR001173">
    <property type="entry name" value="Glyco_trans_2-like"/>
</dbReference>
<keyword evidence="3" id="KW-1185">Reference proteome</keyword>
<keyword evidence="2" id="KW-0808">Transferase</keyword>
<dbReference type="Pfam" id="PF13181">
    <property type="entry name" value="TPR_8"/>
    <property type="match status" value="2"/>
</dbReference>
<reference evidence="2 3" key="1">
    <citation type="submission" date="2014-02" db="EMBL/GenBank/DDBJ databases">
        <title>Draft genome sequence of Lysinibacillus sinduriensis JCM 15800.</title>
        <authorList>
            <person name="Zhang F."/>
            <person name="Wang G."/>
            <person name="Zhang L."/>
        </authorList>
    </citation>
    <scope>NUCLEOTIDE SEQUENCE [LARGE SCALE GENOMIC DNA]</scope>
    <source>
        <strain evidence="2 3">JCM 15800</strain>
    </source>
</reference>
<dbReference type="InterPro" id="IPR011990">
    <property type="entry name" value="TPR-like_helical_dom_sf"/>
</dbReference>
<comment type="caution">
    <text evidence="2">The sequence shown here is derived from an EMBL/GenBank/DDBJ whole genome shotgun (WGS) entry which is preliminary data.</text>
</comment>
<dbReference type="CDD" id="cd02511">
    <property type="entry name" value="Beta4Glucosyltransferase"/>
    <property type="match status" value="1"/>
</dbReference>
<proteinExistence type="predicted"/>
<gene>
    <name evidence="2" type="ORF">CD33_05310</name>
</gene>
<dbReference type="RefSeq" id="WP_036198763.1">
    <property type="nucleotide sequence ID" value="NZ_AVCY01000013.1"/>
</dbReference>
<evidence type="ECO:0000259" key="1">
    <source>
        <dbReference type="Pfam" id="PF00535"/>
    </source>
</evidence>
<dbReference type="SUPFAM" id="SSF48452">
    <property type="entry name" value="TPR-like"/>
    <property type="match status" value="1"/>
</dbReference>
<dbReference type="Gene3D" id="3.90.550.10">
    <property type="entry name" value="Spore Coat Polysaccharide Biosynthesis Protein SpsA, Chain A"/>
    <property type="match status" value="1"/>
</dbReference>
<dbReference type="Pfam" id="PF00535">
    <property type="entry name" value="Glycos_transf_2"/>
    <property type="match status" value="1"/>
</dbReference>
<sequence>MFKISLCMIVKNEEEVLRHSLSSVKDIVDEIVIVDTGSSDRTKDIAKEFTEKVFDYEWNDDFSAARNFSFNKATMDYIFWMDADDVLLEEDRKKFMKLKEEITFKVDAVSMLYHIAFDEYDNPTFSFRRNRLVKRERKFIWKGAVHEFLDVGGYILSSDIAITHRKKNKKNDTIQSDRNLKIYEKRLGNGEIFSPRDIFYYSNELKDHGQFEKAIQYYNKFLDLDKGWEEDKIRACINMAACYRSLGDTEREIDALVKSILYDVPRPEVSCRIGDLYKERKLYNKAILWYQLAVQVNTENIQGFRQDSYSTWYPYLQLCVCHWQNGDKELSIKYNKIAKEYRPYDPAILQNEKFFQEYFR</sequence>
<dbReference type="PANTHER" id="PTHR43630:SF2">
    <property type="entry name" value="GLYCOSYLTRANSFERASE"/>
    <property type="match status" value="1"/>
</dbReference>
<feature type="domain" description="Glycosyltransferase 2-like" evidence="1">
    <location>
        <begin position="5"/>
        <end position="141"/>
    </location>
</feature>
<dbReference type="GO" id="GO:0016740">
    <property type="term" value="F:transferase activity"/>
    <property type="evidence" value="ECO:0007669"/>
    <property type="project" value="UniProtKB-KW"/>
</dbReference>
<dbReference type="InterPro" id="IPR019734">
    <property type="entry name" value="TPR_rpt"/>
</dbReference>
<dbReference type="AlphaFoldDB" id="A0A0A3IPV2"/>
<dbReference type="OrthoDB" id="9815923at2"/>
<dbReference type="SMART" id="SM00028">
    <property type="entry name" value="TPR"/>
    <property type="match status" value="4"/>
</dbReference>
<dbReference type="InterPro" id="IPR029044">
    <property type="entry name" value="Nucleotide-diphossugar_trans"/>
</dbReference>
<dbReference type="PANTHER" id="PTHR43630">
    <property type="entry name" value="POLY-BETA-1,6-N-ACETYL-D-GLUCOSAMINE SYNTHASE"/>
    <property type="match status" value="1"/>
</dbReference>
<dbReference type="Gene3D" id="1.25.40.10">
    <property type="entry name" value="Tetratricopeptide repeat domain"/>
    <property type="match status" value="2"/>
</dbReference>
<evidence type="ECO:0000313" key="2">
    <source>
        <dbReference type="EMBL" id="KGR76857.1"/>
    </source>
</evidence>
<dbReference type="STRING" id="1384057.CD33_05310"/>
<dbReference type="EMBL" id="JPVO01000043">
    <property type="protein sequence ID" value="KGR76857.1"/>
    <property type="molecule type" value="Genomic_DNA"/>
</dbReference>
<evidence type="ECO:0000313" key="3">
    <source>
        <dbReference type="Proteomes" id="UP000030408"/>
    </source>
</evidence>
<dbReference type="eggNOG" id="COG0463">
    <property type="taxonomic scope" value="Bacteria"/>
</dbReference>
<dbReference type="Proteomes" id="UP000030408">
    <property type="component" value="Unassembled WGS sequence"/>
</dbReference>